<protein>
    <recommendedName>
        <fullName evidence="5">Methyl-accepting transducer domain-containing protein</fullName>
    </recommendedName>
</protein>
<dbReference type="PROSITE" id="PS50111">
    <property type="entry name" value="CHEMOTAXIS_TRANSDUC_2"/>
    <property type="match status" value="1"/>
</dbReference>
<keyword evidence="3" id="KW-0732">Signal</keyword>
<comment type="caution">
    <text evidence="6">The sequence shown here is derived from an EMBL/GenBank/DDBJ whole genome shotgun (WGS) entry which is preliminary data.</text>
</comment>
<evidence type="ECO:0000256" key="4">
    <source>
        <dbReference type="PROSITE-ProRule" id="PRU00284"/>
    </source>
</evidence>
<sequence>MEKLEITNNINRVKEKIEEIIKSVSLFSDAISENNNVISNTLQQINEKLEELFKSVKLFFETENAISSNLSENKNQLNIVIDNLQDIVKIVNDFIDISKKTTSTLEELDKRCENIVGLMDTLNELNERSMNTARNAEIKAYHSGEEGKGFEVVARFLGNFSSNSMEIVSSIVQSIKEIRKFSSYLKDSFSQLKKPVEEIGSITDTLRQSIDNLRDIFKSFDEVTYILKIEGEKESNTKSSLEDAAKNIKEASENLYLNSSRVNLVVRSKDSLYEVFKNVVNNFIETYEKNIYVQNSKEFLLNYLKSFLFIFNVIENEFKSINFEKIKKSIDVSNLENLKNSLSRLNYASEKIITSSNEIKKTGENLSSFLSKLKEQVSQLLKFVDEASLQSKNLQSEFSNFKRKEKSVQNITENLKDLSLYAKLESARSGKEDLNVIVEQMIELSEQFKKVSEKIEVFLGEIRNDVVSSGEYFNNLNLYLKELVDKFEASSLIISETNKSLMFIENYSEDFRKNLIYQNSLIEEITRSFESIISSFDTTIFDVKSIQEKIKVAKDETEDLKKHLSTIEISGGKGKDTLRLYLSSDPVTLDPSKMGDATSSRIGHLVFRGIFEFAYKTWVFPTLIESWKISDDGRKITFRLKNNIYAHNGSQITSEDVVFSYKRTMTAPNGFFFDAVENIRPVDRFGFEMELKYPYVPLFANLATIGGAIIPKDLKTPIEENPVGTGPFKFSTWNKGEEIELEAFDKYIFGRPYVDRIKFYISKDEEEKKTALDMFVAKLIDIASISYTQIDRIEKDEYLKRCLVREISLDFQYLGFNMLKKELPFYDVRVRRAMSYMIDRVDMLQKLDNGYGTPAKGPIPPGVDCYNPSLKGYDYNPERAKELLKEAGYPNGLPDKYILDTSISAANMKRAEYLINQFKKFGINLEIRTSPWKDFLKLVHGGEQQLYMLGWSSDNGDPDNFLYPLFHSKNRGDAGNTSFYSNPEVDKLIEMGMRELNPKIRREIYRKAEEMIVRDAPVIFLYHGLDLYLVRENVKGFVPNILENNKFELVYLE</sequence>
<evidence type="ECO:0000256" key="1">
    <source>
        <dbReference type="ARBA" id="ARBA00005695"/>
    </source>
</evidence>
<dbReference type="InterPro" id="IPR000914">
    <property type="entry name" value="SBP_5_dom"/>
</dbReference>
<dbReference type="GO" id="GO:0007165">
    <property type="term" value="P:signal transduction"/>
    <property type="evidence" value="ECO:0007669"/>
    <property type="project" value="UniProtKB-KW"/>
</dbReference>
<accession>A0A7C4U7R2</accession>
<dbReference type="GO" id="GO:0016020">
    <property type="term" value="C:membrane"/>
    <property type="evidence" value="ECO:0007669"/>
    <property type="project" value="InterPro"/>
</dbReference>
<keyword evidence="4" id="KW-0807">Transducer</keyword>
<dbReference type="InterPro" id="IPR039424">
    <property type="entry name" value="SBP_5"/>
</dbReference>
<evidence type="ECO:0000313" key="6">
    <source>
        <dbReference type="EMBL" id="HGW92157.1"/>
    </source>
</evidence>
<reference evidence="6" key="1">
    <citation type="journal article" date="2020" name="mSystems">
        <title>Genome- and Community-Level Interaction Insights into Carbon Utilization and Element Cycling Functions of Hydrothermarchaeota in Hydrothermal Sediment.</title>
        <authorList>
            <person name="Zhou Z."/>
            <person name="Liu Y."/>
            <person name="Xu W."/>
            <person name="Pan J."/>
            <person name="Luo Z.H."/>
            <person name="Li M."/>
        </authorList>
    </citation>
    <scope>NUCLEOTIDE SEQUENCE [LARGE SCALE GENOMIC DNA]</scope>
    <source>
        <strain evidence="6">SpSt-780</strain>
    </source>
</reference>
<gene>
    <name evidence="6" type="ORF">ENV67_06430</name>
</gene>
<organism evidence="6">
    <name type="scientific">candidate division WOR-3 bacterium</name>
    <dbReference type="NCBI Taxonomy" id="2052148"/>
    <lineage>
        <taxon>Bacteria</taxon>
        <taxon>Bacteria division WOR-3</taxon>
    </lineage>
</organism>
<name>A0A7C4U7R2_UNCW3</name>
<dbReference type="Gene3D" id="3.10.105.10">
    <property type="entry name" value="Dipeptide-binding Protein, Domain 3"/>
    <property type="match status" value="1"/>
</dbReference>
<evidence type="ECO:0000256" key="2">
    <source>
        <dbReference type="ARBA" id="ARBA00022448"/>
    </source>
</evidence>
<dbReference type="Pfam" id="PF00496">
    <property type="entry name" value="SBP_bac_5"/>
    <property type="match status" value="1"/>
</dbReference>
<dbReference type="GO" id="GO:1904680">
    <property type="term" value="F:peptide transmembrane transporter activity"/>
    <property type="evidence" value="ECO:0007669"/>
    <property type="project" value="TreeGrafter"/>
</dbReference>
<proteinExistence type="inferred from homology"/>
<keyword evidence="2" id="KW-0813">Transport</keyword>
<evidence type="ECO:0000256" key="3">
    <source>
        <dbReference type="ARBA" id="ARBA00022729"/>
    </source>
</evidence>
<dbReference type="PANTHER" id="PTHR30290">
    <property type="entry name" value="PERIPLASMIC BINDING COMPONENT OF ABC TRANSPORTER"/>
    <property type="match status" value="1"/>
</dbReference>
<feature type="domain" description="Methyl-accepting transducer" evidence="5">
    <location>
        <begin position="13"/>
        <end position="263"/>
    </location>
</feature>
<dbReference type="CDD" id="cd00995">
    <property type="entry name" value="PBP2_NikA_DppA_OppA_like"/>
    <property type="match status" value="1"/>
</dbReference>
<dbReference type="Gene3D" id="1.10.287.950">
    <property type="entry name" value="Methyl-accepting chemotaxis protein"/>
    <property type="match status" value="2"/>
</dbReference>
<dbReference type="PANTHER" id="PTHR30290:SF9">
    <property type="entry name" value="OLIGOPEPTIDE-BINDING PROTEIN APPA"/>
    <property type="match status" value="1"/>
</dbReference>
<dbReference type="GO" id="GO:0015833">
    <property type="term" value="P:peptide transport"/>
    <property type="evidence" value="ECO:0007669"/>
    <property type="project" value="TreeGrafter"/>
</dbReference>
<comment type="similarity">
    <text evidence="1">Belongs to the bacterial solute-binding protein 5 family.</text>
</comment>
<dbReference type="EMBL" id="DTHG01000083">
    <property type="protein sequence ID" value="HGW92157.1"/>
    <property type="molecule type" value="Genomic_DNA"/>
</dbReference>
<dbReference type="Gene3D" id="3.40.190.10">
    <property type="entry name" value="Periplasmic binding protein-like II"/>
    <property type="match status" value="1"/>
</dbReference>
<dbReference type="Pfam" id="PF00015">
    <property type="entry name" value="MCPsignal"/>
    <property type="match status" value="1"/>
</dbReference>
<evidence type="ECO:0000259" key="5">
    <source>
        <dbReference type="PROSITE" id="PS50111"/>
    </source>
</evidence>
<dbReference type="InterPro" id="IPR004089">
    <property type="entry name" value="MCPsignal_dom"/>
</dbReference>
<dbReference type="AlphaFoldDB" id="A0A7C4U7R2"/>
<dbReference type="SUPFAM" id="SSF58104">
    <property type="entry name" value="Methyl-accepting chemotaxis protein (MCP) signaling domain"/>
    <property type="match status" value="2"/>
</dbReference>
<dbReference type="Gene3D" id="3.90.76.10">
    <property type="entry name" value="Dipeptide-binding Protein, Domain 1"/>
    <property type="match status" value="1"/>
</dbReference>
<dbReference type="SUPFAM" id="SSF53850">
    <property type="entry name" value="Periplasmic binding protein-like II"/>
    <property type="match status" value="1"/>
</dbReference>